<keyword evidence="3 6" id="KW-0812">Transmembrane</keyword>
<evidence type="ECO:0000313" key="8">
    <source>
        <dbReference type="EMBL" id="MBB6040476.1"/>
    </source>
</evidence>
<feature type="transmembrane region" description="Helical" evidence="6">
    <location>
        <begin position="77"/>
        <end position="98"/>
    </location>
</feature>
<dbReference type="RefSeq" id="WP_243155811.1">
    <property type="nucleotide sequence ID" value="NZ_JACHHH010000002.1"/>
</dbReference>
<proteinExistence type="inferred from homology"/>
<feature type="transmembrane region" description="Helical" evidence="6">
    <location>
        <begin position="129"/>
        <end position="145"/>
    </location>
</feature>
<dbReference type="PANTHER" id="PTHR22911:SF6">
    <property type="entry name" value="SOLUTE CARRIER FAMILY 35 MEMBER G1"/>
    <property type="match status" value="1"/>
</dbReference>
<keyword evidence="4 6" id="KW-1133">Transmembrane helix</keyword>
<comment type="similarity">
    <text evidence="2">Belongs to the EamA transporter family.</text>
</comment>
<name>A0A7W9W043_9FIRM</name>
<feature type="domain" description="EamA" evidence="7">
    <location>
        <begin position="156"/>
        <end position="281"/>
    </location>
</feature>
<dbReference type="PANTHER" id="PTHR22911">
    <property type="entry name" value="ACYL-MALONYL CONDENSING ENZYME-RELATED"/>
    <property type="match status" value="1"/>
</dbReference>
<organism evidence="8 9">
    <name type="scientific">Oribacterium sinus</name>
    <dbReference type="NCBI Taxonomy" id="237576"/>
    <lineage>
        <taxon>Bacteria</taxon>
        <taxon>Bacillati</taxon>
        <taxon>Bacillota</taxon>
        <taxon>Clostridia</taxon>
        <taxon>Lachnospirales</taxon>
        <taxon>Lachnospiraceae</taxon>
        <taxon>Oribacterium</taxon>
    </lineage>
</organism>
<evidence type="ECO:0000256" key="2">
    <source>
        <dbReference type="ARBA" id="ARBA00007362"/>
    </source>
</evidence>
<dbReference type="Pfam" id="PF00892">
    <property type="entry name" value="EamA"/>
    <property type="match status" value="2"/>
</dbReference>
<accession>A0A7W9W043</accession>
<feature type="transmembrane region" description="Helical" evidence="6">
    <location>
        <begin position="45"/>
        <end position="65"/>
    </location>
</feature>
<dbReference type="InterPro" id="IPR000620">
    <property type="entry name" value="EamA_dom"/>
</dbReference>
<evidence type="ECO:0000256" key="4">
    <source>
        <dbReference type="ARBA" id="ARBA00022989"/>
    </source>
</evidence>
<evidence type="ECO:0000256" key="3">
    <source>
        <dbReference type="ARBA" id="ARBA00022692"/>
    </source>
</evidence>
<feature type="transmembrane region" description="Helical" evidence="6">
    <location>
        <begin position="151"/>
        <end position="173"/>
    </location>
</feature>
<reference evidence="8 9" key="1">
    <citation type="submission" date="2020-08" db="EMBL/GenBank/DDBJ databases">
        <title>Genomic Encyclopedia of Type Strains, Phase IV (KMG-IV): sequencing the most valuable type-strain genomes for metagenomic binning, comparative biology and taxonomic classification.</title>
        <authorList>
            <person name="Goeker M."/>
        </authorList>
    </citation>
    <scope>NUCLEOTIDE SEQUENCE [LARGE SCALE GENOMIC DNA]</scope>
    <source>
        <strain evidence="8 9">DSM 17245</strain>
    </source>
</reference>
<evidence type="ECO:0000256" key="1">
    <source>
        <dbReference type="ARBA" id="ARBA00004141"/>
    </source>
</evidence>
<keyword evidence="5 6" id="KW-0472">Membrane</keyword>
<feature type="transmembrane region" description="Helical" evidence="6">
    <location>
        <begin position="215"/>
        <end position="238"/>
    </location>
</feature>
<evidence type="ECO:0000313" key="9">
    <source>
        <dbReference type="Proteomes" id="UP000522163"/>
    </source>
</evidence>
<dbReference type="InterPro" id="IPR037185">
    <property type="entry name" value="EmrE-like"/>
</dbReference>
<sequence>MKEEIRLEKERKIKGIISIILSAASFAGMAFFVKLSGDLPTMQKAMFRNCVAALIAFVMMRQQGLHYSVPKELRIPLLLRCCFGTLGILCNFWSITYLKLGDASILQKMAPFFAIVMSIFILGEKPNKMAIVSVLLALLGAAFVVKPGQGIVGLPALVALFGGFSAGTAYTFVRKVGLGGVKGPVVVFSFSMFSVLVLLPFFLLQYKPMTAQQTIFLILAGCSAAVGQIFVTKAYAYAPAKEISVFDYSQVLFAAVLGFVVFGEIPDVYSFVGYALIFGTALWKWKQTGSENASPLERRVADMRAGKNIHEHELLEEEE</sequence>
<dbReference type="Proteomes" id="UP000522163">
    <property type="component" value="Unassembled WGS sequence"/>
</dbReference>
<feature type="domain" description="EamA" evidence="7">
    <location>
        <begin position="14"/>
        <end position="145"/>
    </location>
</feature>
<dbReference type="GO" id="GO:0016020">
    <property type="term" value="C:membrane"/>
    <property type="evidence" value="ECO:0007669"/>
    <property type="project" value="UniProtKB-SubCell"/>
</dbReference>
<feature type="transmembrane region" description="Helical" evidence="6">
    <location>
        <begin position="185"/>
        <end position="203"/>
    </location>
</feature>
<comment type="caution">
    <text evidence="8">The sequence shown here is derived from an EMBL/GenBank/DDBJ whole genome shotgun (WGS) entry which is preliminary data.</text>
</comment>
<dbReference type="SUPFAM" id="SSF103481">
    <property type="entry name" value="Multidrug resistance efflux transporter EmrE"/>
    <property type="match status" value="2"/>
</dbReference>
<evidence type="ECO:0000256" key="5">
    <source>
        <dbReference type="ARBA" id="ARBA00023136"/>
    </source>
</evidence>
<feature type="transmembrane region" description="Helical" evidence="6">
    <location>
        <begin position="12"/>
        <end position="33"/>
    </location>
</feature>
<evidence type="ECO:0000256" key="6">
    <source>
        <dbReference type="SAM" id="Phobius"/>
    </source>
</evidence>
<gene>
    <name evidence="8" type="ORF">HNQ46_000439</name>
</gene>
<protein>
    <submittedName>
        <fullName evidence="8">Drug/metabolite transporter (DMT)-like permease</fullName>
    </submittedName>
</protein>
<dbReference type="AlphaFoldDB" id="A0A7W9W043"/>
<dbReference type="EMBL" id="JACHHH010000002">
    <property type="protein sequence ID" value="MBB6040476.1"/>
    <property type="molecule type" value="Genomic_DNA"/>
</dbReference>
<dbReference type="GeneID" id="85014004"/>
<feature type="transmembrane region" description="Helical" evidence="6">
    <location>
        <begin position="245"/>
        <end position="262"/>
    </location>
</feature>
<evidence type="ECO:0000259" key="7">
    <source>
        <dbReference type="Pfam" id="PF00892"/>
    </source>
</evidence>
<comment type="subcellular location">
    <subcellularLocation>
        <location evidence="1">Membrane</location>
        <topology evidence="1">Multi-pass membrane protein</topology>
    </subcellularLocation>
</comment>
<feature type="transmembrane region" description="Helical" evidence="6">
    <location>
        <begin position="104"/>
        <end position="122"/>
    </location>
</feature>